<dbReference type="SUPFAM" id="SSF52540">
    <property type="entry name" value="P-loop containing nucleoside triphosphate hydrolases"/>
    <property type="match status" value="2"/>
</dbReference>
<gene>
    <name evidence="3" type="ORF">MNB_SM-3-1499</name>
</gene>
<keyword evidence="3" id="KW-0540">Nuclease</keyword>
<evidence type="ECO:0000313" key="3">
    <source>
        <dbReference type="EMBL" id="SFV74894.1"/>
    </source>
</evidence>
<keyword evidence="3" id="KW-0378">Hydrolase</keyword>
<keyword evidence="3" id="KW-0269">Exonuclease</keyword>
<feature type="coiled-coil region" evidence="1">
    <location>
        <begin position="300"/>
        <end position="334"/>
    </location>
</feature>
<keyword evidence="1" id="KW-0175">Coiled coil</keyword>
<feature type="coiled-coil region" evidence="1">
    <location>
        <begin position="425"/>
        <end position="490"/>
    </location>
</feature>
<evidence type="ECO:0000256" key="1">
    <source>
        <dbReference type="SAM" id="Coils"/>
    </source>
</evidence>
<dbReference type="AlphaFoldDB" id="A0A1W1D2V2"/>
<dbReference type="Pfam" id="PF12128">
    <property type="entry name" value="DUF3584"/>
    <property type="match status" value="1"/>
</dbReference>
<dbReference type="EC" id="3.1.11.-" evidence="3"/>
<proteinExistence type="predicted"/>
<feature type="region of interest" description="Disordered" evidence="2">
    <location>
        <begin position="629"/>
        <end position="674"/>
    </location>
</feature>
<protein>
    <submittedName>
        <fullName evidence="3">Exonuclease sbcC</fullName>
        <ecNumber evidence="3">3.1.11.-</ecNumber>
    </submittedName>
</protein>
<feature type="compositionally biased region" description="Basic and acidic residues" evidence="2">
    <location>
        <begin position="632"/>
        <end position="647"/>
    </location>
</feature>
<name>A0A1W1D2V2_9ZZZZ</name>
<sequence>MNKDGLKKVYLIKSAGYQYNEIDLHDNTLLLGDSGVGKTTLMRAVLFFYTMDYSDTILHINPATKKPFHDWYFKEHNSHIVYEYTRDANTFLLILSKSGKVHYTFVDISSNIITAKELLIEKDMPLSLEKLQENIQKHNLPNFTTTIKEKYINTLHKRDIDNKIIKQEAPVDFTLFESIASRKEFAKTLSNIFANSKVNSQSIKKSIVSLIEDTDAKINLTKIKHNLSEFISDKKEIEKFEKIIPNIEELAQTYKDYNAKKQAFKALVAHLEALRDNASYEIEKNKIQLTTLTNELSKEKTNFQLQKEQDEEKIEGYTKEIVRQNDMIVKLTEKKEYYEKIDITTLLCEYEKEQEYKNQYLHTQQRYDALTSDINEITMKYKVLLEDLEQKSKEQIFHTRQELQNHSEKLYTQKNDALLQKDTKIQEASKEYLRDKEELQKELQTITEAIKTTQLSLAEVKYFPFEQDKIIQYEQDIQRYNEEIIKVQHLLNNNSIEIKKVDMELSNIQTQLKENSAKIDQKTNAQKEELLKQKAELEQRLDTNSNNLYGFLHKNHIKEKDKIIQYVKNDILFSERKFHIKQHQNTDAIFGLEIIYEEELPPQEGEFHLQNKLTLVKEKIKNLNKQANTQKRKLEESATKEAKEKNRQRSALYAQKQELQEKERSYANQRDKLKNDLEFTKKKAKEQKNTKIQQLQEQLSNQEIEKEKITNQINLLEKKIVQITQKINQETQQLLKQNDEKIEKLKQEYEEKIKQIQQDTAQNKKLFEDELQQAIKEHSIDALQIDALQKELKTLKKKLDFIEKNRQTILVYLSEYKEEIESLPQKQISMQENIEAKDEVTKHLQWLKEKFDTINKTLNDQIQTLQTKQQQITQFLKEYELLMEKEDIAKAIQQNISLTQQENTPKMEDITTIIKDIETLYAKIQQNEQTIRASVLESLKMLQNPNIFKIEIEDNYINASSYLKTAKDLIEYVEQNKIETLKETLLDMFKSSINSIKKELDIFENALFDVEGKVVHLKNTINKAVEHFEVIDAIKIRFENSNSEILNAIKSLVEFYITHNDQFLTGLFSSGEENEKRQQLEEQLYDKITLLVDLLKVSKEFIELEDGFVLSFKVIEKGNDLAWKQTLNDIGSNGTSTLIKSIINISILQMVHKNIIKNNNLLTHCILDEIGIISTDYFKELKDFVNRSGFVFLNGMPTEDDMIISMYPTIYIGQNYGKYSKMILASKVEL</sequence>
<feature type="compositionally biased region" description="Basic and acidic residues" evidence="2">
    <location>
        <begin position="658"/>
        <end position="674"/>
    </location>
</feature>
<dbReference type="GO" id="GO:0004527">
    <property type="term" value="F:exonuclease activity"/>
    <property type="evidence" value="ECO:0007669"/>
    <property type="project" value="UniProtKB-KW"/>
</dbReference>
<accession>A0A1W1D2V2</accession>
<evidence type="ECO:0000256" key="2">
    <source>
        <dbReference type="SAM" id="MobiDB-lite"/>
    </source>
</evidence>
<feature type="coiled-coil region" evidence="1">
    <location>
        <begin position="520"/>
        <end position="547"/>
    </location>
</feature>
<reference evidence="3" key="1">
    <citation type="submission" date="2016-10" db="EMBL/GenBank/DDBJ databases">
        <authorList>
            <person name="de Groot N.N."/>
        </authorList>
    </citation>
    <scope>NUCLEOTIDE SEQUENCE</scope>
</reference>
<dbReference type="InterPro" id="IPR027417">
    <property type="entry name" value="P-loop_NTPase"/>
</dbReference>
<dbReference type="EMBL" id="FPHP01000009">
    <property type="protein sequence ID" value="SFV74894.1"/>
    <property type="molecule type" value="Genomic_DNA"/>
</dbReference>
<organism evidence="3">
    <name type="scientific">hydrothermal vent metagenome</name>
    <dbReference type="NCBI Taxonomy" id="652676"/>
    <lineage>
        <taxon>unclassified sequences</taxon>
        <taxon>metagenomes</taxon>
        <taxon>ecological metagenomes</taxon>
    </lineage>
</organism>
<dbReference type="InterPro" id="IPR021979">
    <property type="entry name" value="DUF3584"/>
</dbReference>